<evidence type="ECO:0000256" key="5">
    <source>
        <dbReference type="ARBA" id="ARBA00023136"/>
    </source>
</evidence>
<dbReference type="Proteomes" id="UP000824262">
    <property type="component" value="Unassembled WGS sequence"/>
</dbReference>
<dbReference type="Pfam" id="PF02687">
    <property type="entry name" value="FtsX"/>
    <property type="match status" value="1"/>
</dbReference>
<keyword evidence="5 7" id="KW-0472">Membrane</keyword>
<evidence type="ECO:0000259" key="9">
    <source>
        <dbReference type="Pfam" id="PF12704"/>
    </source>
</evidence>
<evidence type="ECO:0000256" key="3">
    <source>
        <dbReference type="ARBA" id="ARBA00022692"/>
    </source>
</evidence>
<protein>
    <submittedName>
        <fullName evidence="10">ABC transporter permease</fullName>
    </submittedName>
</protein>
<proteinExistence type="inferred from homology"/>
<accession>A0A9D0ZDD4</accession>
<comment type="caution">
    <text evidence="10">The sequence shown here is derived from an EMBL/GenBank/DDBJ whole genome shotgun (WGS) entry which is preliminary data.</text>
</comment>
<dbReference type="PANTHER" id="PTHR30572">
    <property type="entry name" value="MEMBRANE COMPONENT OF TRANSPORTER-RELATED"/>
    <property type="match status" value="1"/>
</dbReference>
<dbReference type="GO" id="GO:0005886">
    <property type="term" value="C:plasma membrane"/>
    <property type="evidence" value="ECO:0007669"/>
    <property type="project" value="UniProtKB-SubCell"/>
</dbReference>
<feature type="transmembrane region" description="Helical" evidence="7">
    <location>
        <begin position="357"/>
        <end position="376"/>
    </location>
</feature>
<gene>
    <name evidence="10" type="ORF">IAB77_04650</name>
</gene>
<dbReference type="EMBL" id="DVGA01000046">
    <property type="protein sequence ID" value="HIQ78528.1"/>
    <property type="molecule type" value="Genomic_DNA"/>
</dbReference>
<organism evidence="10 11">
    <name type="scientific">Candidatus Scatomorpha intestinavium</name>
    <dbReference type="NCBI Taxonomy" id="2840922"/>
    <lineage>
        <taxon>Bacteria</taxon>
        <taxon>Bacillati</taxon>
        <taxon>Bacillota</taxon>
        <taxon>Clostridia</taxon>
        <taxon>Eubacteriales</taxon>
        <taxon>Candidatus Scatomorpha</taxon>
    </lineage>
</organism>
<name>A0A9D0ZDD4_9FIRM</name>
<evidence type="ECO:0000313" key="11">
    <source>
        <dbReference type="Proteomes" id="UP000824262"/>
    </source>
</evidence>
<sequence length="393" mass="42127">MEELKMALESITDKKARSFLTMLGILIGVGAVLILVTVVTGMNADMEAYYEKLGVNKVYVTVTQYDRTNTLDITDELIDYVTGEMGDIAAGVTPDIEQSGTLRYGGNTNDSAVIYFGNEQWSACNNYTLSDGRDLAGLDMDNRSMVCVIGAYVAESLFGYIDPIGETITYNGYPLTVVGVYYAKDGTAEDSMDDAIVVPYTLNRSILSTAIVTDFTIKVETSDDMEEAMSRIEGWLSENLDSNTSEYSVENGNDEMNASEDETTSLSLILAGVACISLLVGGIGIMNIMLVTVTERTREIGIKKAIGAQRRVIVTQFLVEAAVLSGLGGLIGIAIGYGGSLLIGKAMYDLILVPETMYVVASAIFSIVIGIAFGLYPAVKASGLQPVDALRAD</sequence>
<dbReference type="AlphaFoldDB" id="A0A9D0ZDD4"/>
<feature type="transmembrane region" description="Helical" evidence="7">
    <location>
        <begin position="20"/>
        <end position="42"/>
    </location>
</feature>
<evidence type="ECO:0000259" key="8">
    <source>
        <dbReference type="Pfam" id="PF02687"/>
    </source>
</evidence>
<keyword evidence="2" id="KW-1003">Cell membrane</keyword>
<dbReference type="InterPro" id="IPR025857">
    <property type="entry name" value="MacB_PCD"/>
</dbReference>
<evidence type="ECO:0000256" key="4">
    <source>
        <dbReference type="ARBA" id="ARBA00022989"/>
    </source>
</evidence>
<evidence type="ECO:0000256" key="6">
    <source>
        <dbReference type="ARBA" id="ARBA00038076"/>
    </source>
</evidence>
<dbReference type="InterPro" id="IPR050250">
    <property type="entry name" value="Macrolide_Exporter_MacB"/>
</dbReference>
<evidence type="ECO:0000256" key="1">
    <source>
        <dbReference type="ARBA" id="ARBA00004651"/>
    </source>
</evidence>
<evidence type="ECO:0000256" key="2">
    <source>
        <dbReference type="ARBA" id="ARBA00022475"/>
    </source>
</evidence>
<comment type="similarity">
    <text evidence="6">Belongs to the ABC-4 integral membrane protein family.</text>
</comment>
<feature type="transmembrane region" description="Helical" evidence="7">
    <location>
        <begin position="312"/>
        <end position="337"/>
    </location>
</feature>
<reference evidence="10" key="1">
    <citation type="submission" date="2020-10" db="EMBL/GenBank/DDBJ databases">
        <authorList>
            <person name="Gilroy R."/>
        </authorList>
    </citation>
    <scope>NUCLEOTIDE SEQUENCE</scope>
    <source>
        <strain evidence="10">ChiBcolR7-354</strain>
    </source>
</reference>
<keyword evidence="4 7" id="KW-1133">Transmembrane helix</keyword>
<evidence type="ECO:0000256" key="7">
    <source>
        <dbReference type="SAM" id="Phobius"/>
    </source>
</evidence>
<keyword evidence="3 7" id="KW-0812">Transmembrane</keyword>
<dbReference type="GO" id="GO:0022857">
    <property type="term" value="F:transmembrane transporter activity"/>
    <property type="evidence" value="ECO:0007669"/>
    <property type="project" value="TreeGrafter"/>
</dbReference>
<comment type="subcellular location">
    <subcellularLocation>
        <location evidence="1">Cell membrane</location>
        <topology evidence="1">Multi-pass membrane protein</topology>
    </subcellularLocation>
</comment>
<dbReference type="Pfam" id="PF12704">
    <property type="entry name" value="MacB_PCD"/>
    <property type="match status" value="1"/>
</dbReference>
<feature type="transmembrane region" description="Helical" evidence="7">
    <location>
        <begin position="266"/>
        <end position="291"/>
    </location>
</feature>
<feature type="domain" description="ABC3 transporter permease C-terminal" evidence="8">
    <location>
        <begin position="273"/>
        <end position="386"/>
    </location>
</feature>
<dbReference type="PANTHER" id="PTHR30572:SF4">
    <property type="entry name" value="ABC TRANSPORTER PERMEASE YTRF"/>
    <property type="match status" value="1"/>
</dbReference>
<dbReference type="InterPro" id="IPR003838">
    <property type="entry name" value="ABC3_permease_C"/>
</dbReference>
<feature type="domain" description="MacB-like periplasmic core" evidence="9">
    <location>
        <begin position="18"/>
        <end position="233"/>
    </location>
</feature>
<evidence type="ECO:0000313" key="10">
    <source>
        <dbReference type="EMBL" id="HIQ78528.1"/>
    </source>
</evidence>
<reference evidence="10" key="2">
    <citation type="journal article" date="2021" name="PeerJ">
        <title>Extensive microbial diversity within the chicken gut microbiome revealed by metagenomics and culture.</title>
        <authorList>
            <person name="Gilroy R."/>
            <person name="Ravi A."/>
            <person name="Getino M."/>
            <person name="Pursley I."/>
            <person name="Horton D.L."/>
            <person name="Alikhan N.F."/>
            <person name="Baker D."/>
            <person name="Gharbi K."/>
            <person name="Hall N."/>
            <person name="Watson M."/>
            <person name="Adriaenssens E.M."/>
            <person name="Foster-Nyarko E."/>
            <person name="Jarju S."/>
            <person name="Secka A."/>
            <person name="Antonio M."/>
            <person name="Oren A."/>
            <person name="Chaudhuri R.R."/>
            <person name="La Ragione R."/>
            <person name="Hildebrand F."/>
            <person name="Pallen M.J."/>
        </authorList>
    </citation>
    <scope>NUCLEOTIDE SEQUENCE</scope>
    <source>
        <strain evidence="10">ChiBcolR7-354</strain>
    </source>
</reference>